<dbReference type="Proteomes" id="UP001595685">
    <property type="component" value="Unassembled WGS sequence"/>
</dbReference>
<organism evidence="2 3">
    <name type="scientific">Aquipuribacter hungaricus</name>
    <dbReference type="NCBI Taxonomy" id="545624"/>
    <lineage>
        <taxon>Bacteria</taxon>
        <taxon>Bacillati</taxon>
        <taxon>Actinomycetota</taxon>
        <taxon>Actinomycetes</taxon>
        <taxon>Micrococcales</taxon>
        <taxon>Intrasporangiaceae</taxon>
        <taxon>Aquipuribacter</taxon>
    </lineage>
</organism>
<sequence length="99" mass="11044">MASDPRAALDRFVSALQRHFEAAASRRSELDPTVVDAYDELAAAFVAYDDALFDAFDEVTPFDLTDEDEDDDEYDEDEADEDEDEADEDETDADPAPTL</sequence>
<dbReference type="EMBL" id="JBHRWW010000002">
    <property type="protein sequence ID" value="MFC3687620.1"/>
    <property type="molecule type" value="Genomic_DNA"/>
</dbReference>
<feature type="region of interest" description="Disordered" evidence="1">
    <location>
        <begin position="59"/>
        <end position="99"/>
    </location>
</feature>
<keyword evidence="3" id="KW-1185">Reference proteome</keyword>
<accession>A0ABV7WCU3</accession>
<comment type="caution">
    <text evidence="2">The sequence shown here is derived from an EMBL/GenBank/DDBJ whole genome shotgun (WGS) entry which is preliminary data.</text>
</comment>
<gene>
    <name evidence="2" type="ORF">ACFOLH_04625</name>
</gene>
<dbReference type="RefSeq" id="WP_340289521.1">
    <property type="nucleotide sequence ID" value="NZ_JBBEOI010000009.1"/>
</dbReference>
<evidence type="ECO:0000313" key="3">
    <source>
        <dbReference type="Proteomes" id="UP001595685"/>
    </source>
</evidence>
<reference evidence="3" key="1">
    <citation type="journal article" date="2019" name="Int. J. Syst. Evol. Microbiol.">
        <title>The Global Catalogue of Microorganisms (GCM) 10K type strain sequencing project: providing services to taxonomists for standard genome sequencing and annotation.</title>
        <authorList>
            <consortium name="The Broad Institute Genomics Platform"/>
            <consortium name="The Broad Institute Genome Sequencing Center for Infectious Disease"/>
            <person name="Wu L."/>
            <person name="Ma J."/>
        </authorList>
    </citation>
    <scope>NUCLEOTIDE SEQUENCE [LARGE SCALE GENOMIC DNA]</scope>
    <source>
        <strain evidence="3">NCAIM B.02333</strain>
    </source>
</reference>
<evidence type="ECO:0000313" key="2">
    <source>
        <dbReference type="EMBL" id="MFC3687620.1"/>
    </source>
</evidence>
<evidence type="ECO:0000256" key="1">
    <source>
        <dbReference type="SAM" id="MobiDB-lite"/>
    </source>
</evidence>
<name>A0ABV7WCU3_9MICO</name>
<protein>
    <submittedName>
        <fullName evidence="2">Primosomal protein</fullName>
    </submittedName>
</protein>
<feature type="compositionally biased region" description="Acidic residues" evidence="1">
    <location>
        <begin position="64"/>
        <end position="93"/>
    </location>
</feature>
<proteinExistence type="predicted"/>